<protein>
    <submittedName>
        <fullName evidence="2">Uncharacterized protein</fullName>
    </submittedName>
</protein>
<sequence length="158" mass="18344">MKEKLHVRLLSKIVESKLFTKVDPLLRKTNDFHVRNKDTTKLVGALLDKFTYIIILLLIISISLYDFNASKNRAAIISSFETTAVLPHLANELDVPQEDIYLTLEEKPYELHFLDFVSISDSAYYVYNVHVKEKGEYIFKFNFTPQDYVADIQLIPVN</sequence>
<name>A0A841Q2E7_9BACI</name>
<comment type="caution">
    <text evidence="2">The sequence shown here is derived from an EMBL/GenBank/DDBJ whole genome shotgun (WGS) entry which is preliminary data.</text>
</comment>
<organism evidence="2 3">
    <name type="scientific">Salirhabdus euzebyi</name>
    <dbReference type="NCBI Taxonomy" id="394506"/>
    <lineage>
        <taxon>Bacteria</taxon>
        <taxon>Bacillati</taxon>
        <taxon>Bacillota</taxon>
        <taxon>Bacilli</taxon>
        <taxon>Bacillales</taxon>
        <taxon>Bacillaceae</taxon>
        <taxon>Salirhabdus</taxon>
    </lineage>
</organism>
<dbReference type="RefSeq" id="WP_174495307.1">
    <property type="nucleotide sequence ID" value="NZ_CADDWK010000003.1"/>
</dbReference>
<feature type="transmembrane region" description="Helical" evidence="1">
    <location>
        <begin position="50"/>
        <end position="67"/>
    </location>
</feature>
<keyword evidence="1" id="KW-0472">Membrane</keyword>
<dbReference type="AlphaFoldDB" id="A0A841Q2E7"/>
<dbReference type="EMBL" id="JACHGH010000003">
    <property type="protein sequence ID" value="MBB6452752.1"/>
    <property type="molecule type" value="Genomic_DNA"/>
</dbReference>
<proteinExistence type="predicted"/>
<evidence type="ECO:0000256" key="1">
    <source>
        <dbReference type="SAM" id="Phobius"/>
    </source>
</evidence>
<gene>
    <name evidence="2" type="ORF">HNQ94_001198</name>
</gene>
<evidence type="ECO:0000313" key="2">
    <source>
        <dbReference type="EMBL" id="MBB6452752.1"/>
    </source>
</evidence>
<evidence type="ECO:0000313" key="3">
    <source>
        <dbReference type="Proteomes" id="UP000581688"/>
    </source>
</evidence>
<keyword evidence="1" id="KW-0812">Transmembrane</keyword>
<keyword evidence="3" id="KW-1185">Reference proteome</keyword>
<keyword evidence="1" id="KW-1133">Transmembrane helix</keyword>
<reference evidence="2 3" key="1">
    <citation type="submission" date="2020-08" db="EMBL/GenBank/DDBJ databases">
        <title>Genomic Encyclopedia of Type Strains, Phase IV (KMG-IV): sequencing the most valuable type-strain genomes for metagenomic binning, comparative biology and taxonomic classification.</title>
        <authorList>
            <person name="Goeker M."/>
        </authorList>
    </citation>
    <scope>NUCLEOTIDE SEQUENCE [LARGE SCALE GENOMIC DNA]</scope>
    <source>
        <strain evidence="2 3">DSM 19612</strain>
    </source>
</reference>
<dbReference type="Proteomes" id="UP000581688">
    <property type="component" value="Unassembled WGS sequence"/>
</dbReference>
<accession>A0A841Q2E7</accession>